<dbReference type="GO" id="GO:0036424">
    <property type="term" value="F:L-phosphoserine phosphatase activity"/>
    <property type="evidence" value="ECO:0007669"/>
    <property type="project" value="TreeGrafter"/>
</dbReference>
<evidence type="ECO:0000256" key="8">
    <source>
        <dbReference type="ARBA" id="ARBA00023299"/>
    </source>
</evidence>
<dbReference type="GO" id="GO:0005737">
    <property type="term" value="C:cytoplasm"/>
    <property type="evidence" value="ECO:0007669"/>
    <property type="project" value="TreeGrafter"/>
</dbReference>
<evidence type="ECO:0000256" key="7">
    <source>
        <dbReference type="ARBA" id="ARBA00022842"/>
    </source>
</evidence>
<sequence length="290" mass="32374">MEYNSVMRWPPYKHIFFDCDSTLTTVEGIDILAEAVGKKWRVEVLTNAAMDGVLDLEDIYAKRLQAIRPTREQIKQIRTVYKRNVVADAQAVIATLQFLGHTVYIISGGLAEPVEEFGISLGVPSEHIRAVNVNYDHLSGEWWYAETDFQKPRAERYLDYEEGALTVSNGKAQIVKEMLGRQNGRSLLIGDGNSDLKASHTVDLFVGFGGVVQRELVKAEAPAFIHTASLAPLLLLAAGPAAIRQTANTVHEAVFQKAFQLVETGAIDFNHERLKEKFQQAYQAIHSRPH</sequence>
<dbReference type="GO" id="GO:0006564">
    <property type="term" value="P:L-serine biosynthetic process"/>
    <property type="evidence" value="ECO:0007669"/>
    <property type="project" value="UniProtKB-KW"/>
</dbReference>
<dbReference type="Gene3D" id="3.40.50.1000">
    <property type="entry name" value="HAD superfamily/HAD-like"/>
    <property type="match status" value="1"/>
</dbReference>
<evidence type="ECO:0000256" key="4">
    <source>
        <dbReference type="ARBA" id="ARBA00022605"/>
    </source>
</evidence>
<evidence type="ECO:0000256" key="6">
    <source>
        <dbReference type="ARBA" id="ARBA00022801"/>
    </source>
</evidence>
<dbReference type="Pfam" id="PF12710">
    <property type="entry name" value="HAD"/>
    <property type="match status" value="1"/>
</dbReference>
<keyword evidence="4" id="KW-0028">Amino-acid biosynthesis</keyword>
<evidence type="ECO:0000256" key="5">
    <source>
        <dbReference type="ARBA" id="ARBA00022723"/>
    </source>
</evidence>
<organism evidence="9">
    <name type="scientific">hydrothermal vent metagenome</name>
    <dbReference type="NCBI Taxonomy" id="652676"/>
    <lineage>
        <taxon>unclassified sequences</taxon>
        <taxon>metagenomes</taxon>
        <taxon>ecological metagenomes</taxon>
    </lineage>
</organism>
<proteinExistence type="predicted"/>
<keyword evidence="6" id="KW-0378">Hydrolase</keyword>
<keyword evidence="7" id="KW-0460">Magnesium</keyword>
<dbReference type="PANTHER" id="PTHR43344:SF2">
    <property type="entry name" value="PHOSPHOSERINE PHOSPHATASE"/>
    <property type="match status" value="1"/>
</dbReference>
<comment type="pathway">
    <text evidence="2">Amino-acid biosynthesis; L-serine biosynthesis; L-serine from 3-phospho-D-glycerate: step 3/3.</text>
</comment>
<evidence type="ECO:0000256" key="3">
    <source>
        <dbReference type="ARBA" id="ARBA00012640"/>
    </source>
</evidence>
<dbReference type="InterPro" id="IPR023214">
    <property type="entry name" value="HAD_sf"/>
</dbReference>
<reference evidence="9" key="1">
    <citation type="submission" date="2018-06" db="EMBL/GenBank/DDBJ databases">
        <authorList>
            <person name="Zhirakovskaya E."/>
        </authorList>
    </citation>
    <scope>NUCLEOTIDE SEQUENCE</scope>
</reference>
<evidence type="ECO:0000256" key="1">
    <source>
        <dbReference type="ARBA" id="ARBA00001946"/>
    </source>
</evidence>
<dbReference type="PANTHER" id="PTHR43344">
    <property type="entry name" value="PHOSPHOSERINE PHOSPHATASE"/>
    <property type="match status" value="1"/>
</dbReference>
<evidence type="ECO:0000313" key="9">
    <source>
        <dbReference type="EMBL" id="VAW38471.1"/>
    </source>
</evidence>
<dbReference type="SUPFAM" id="SSF56784">
    <property type="entry name" value="HAD-like"/>
    <property type="match status" value="1"/>
</dbReference>
<dbReference type="Gene3D" id="1.10.150.210">
    <property type="entry name" value="Phosphoserine phosphatase, domain 2"/>
    <property type="match status" value="1"/>
</dbReference>
<dbReference type="InterPro" id="IPR050582">
    <property type="entry name" value="HAD-like_SerB"/>
</dbReference>
<keyword evidence="8" id="KW-0718">Serine biosynthesis</keyword>
<name>A0A3B0V697_9ZZZZ</name>
<dbReference type="EMBL" id="UOEU01000707">
    <property type="protein sequence ID" value="VAW38471.1"/>
    <property type="molecule type" value="Genomic_DNA"/>
</dbReference>
<dbReference type="AlphaFoldDB" id="A0A3B0V697"/>
<dbReference type="GO" id="GO:0000287">
    <property type="term" value="F:magnesium ion binding"/>
    <property type="evidence" value="ECO:0007669"/>
    <property type="project" value="TreeGrafter"/>
</dbReference>
<accession>A0A3B0V697</accession>
<evidence type="ECO:0000256" key="2">
    <source>
        <dbReference type="ARBA" id="ARBA00005135"/>
    </source>
</evidence>
<protein>
    <recommendedName>
        <fullName evidence="3">phosphoserine phosphatase</fullName>
        <ecNumber evidence="3">3.1.3.3</ecNumber>
    </recommendedName>
</protein>
<dbReference type="EC" id="3.1.3.3" evidence="3"/>
<comment type="cofactor">
    <cofactor evidence="1">
        <name>Mg(2+)</name>
        <dbReference type="ChEBI" id="CHEBI:18420"/>
    </cofactor>
</comment>
<dbReference type="NCBIfam" id="TIGR01488">
    <property type="entry name" value="HAD-SF-IB"/>
    <property type="match status" value="1"/>
</dbReference>
<dbReference type="InterPro" id="IPR036412">
    <property type="entry name" value="HAD-like_sf"/>
</dbReference>
<gene>
    <name evidence="9" type="ORF">MNBD_CHLOROFLEXI01-1214</name>
</gene>
<keyword evidence="5" id="KW-0479">Metal-binding</keyword>